<dbReference type="SUPFAM" id="SSF52540">
    <property type="entry name" value="P-loop containing nucleoside triphosphate hydrolases"/>
    <property type="match status" value="1"/>
</dbReference>
<dbReference type="Pfam" id="PF00005">
    <property type="entry name" value="ABC_tran"/>
    <property type="match status" value="1"/>
</dbReference>
<keyword evidence="1" id="KW-0813">Transport</keyword>
<evidence type="ECO:0000313" key="6">
    <source>
        <dbReference type="Proteomes" id="UP000054357"/>
    </source>
</evidence>
<dbReference type="AlphaFoldDB" id="W9DM84"/>
<dbReference type="GO" id="GO:0022857">
    <property type="term" value="F:transmembrane transporter activity"/>
    <property type="evidence" value="ECO:0007669"/>
    <property type="project" value="TreeGrafter"/>
</dbReference>
<dbReference type="HOGENOM" id="CLU_000604_1_22_11"/>
<feature type="domain" description="ABC transporter" evidence="4">
    <location>
        <begin position="8"/>
        <end position="230"/>
    </location>
</feature>
<keyword evidence="3" id="KW-0067">ATP-binding</keyword>
<dbReference type="InterPro" id="IPR027417">
    <property type="entry name" value="P-loop_NTPase"/>
</dbReference>
<evidence type="ECO:0000313" key="5">
    <source>
        <dbReference type="EMBL" id="ETA66554.1"/>
    </source>
</evidence>
<name>W9DM84_9PSEU</name>
<dbReference type="PANTHER" id="PTHR24220">
    <property type="entry name" value="IMPORT ATP-BINDING PROTEIN"/>
    <property type="match status" value="1"/>
</dbReference>
<sequence length="231" mass="24953">MRDGETVIELAGIGRTYHDGVPIHALRDVELRVRAGDYVAITGPSGAGKSTLLNVLGLLDTPDMGSYLVHGTETVGASERLRVTMRSELFGFVFQAFHLLAGRSARENVELGMLYGRHNAKERRHLAAEALRRVGLAERSHADPRTLSGGERQRVAIARAIAGRPKVLFCDEPTGNLDSANTENILALLDELHADGLTLVVVTHAELVAERADWRVTVVDGRVSEATTCAG</sequence>
<evidence type="ECO:0000259" key="4">
    <source>
        <dbReference type="PROSITE" id="PS50893"/>
    </source>
</evidence>
<dbReference type="GO" id="GO:0005524">
    <property type="term" value="F:ATP binding"/>
    <property type="evidence" value="ECO:0007669"/>
    <property type="project" value="UniProtKB-KW"/>
</dbReference>
<dbReference type="PROSITE" id="PS00211">
    <property type="entry name" value="ABC_TRANSPORTER_1"/>
    <property type="match status" value="1"/>
</dbReference>
<dbReference type="InterPro" id="IPR017871">
    <property type="entry name" value="ABC_transporter-like_CS"/>
</dbReference>
<proteinExistence type="predicted"/>
<dbReference type="EMBL" id="AZAK01000001">
    <property type="protein sequence ID" value="ETA66554.1"/>
    <property type="molecule type" value="Genomic_DNA"/>
</dbReference>
<organism evidence="5 6">
    <name type="scientific">Haloechinothrix halophila YIM 93223</name>
    <dbReference type="NCBI Taxonomy" id="592678"/>
    <lineage>
        <taxon>Bacteria</taxon>
        <taxon>Bacillati</taxon>
        <taxon>Actinomycetota</taxon>
        <taxon>Actinomycetes</taxon>
        <taxon>Pseudonocardiales</taxon>
        <taxon>Pseudonocardiaceae</taxon>
        <taxon>Haloechinothrix</taxon>
    </lineage>
</organism>
<dbReference type="Proteomes" id="UP000054357">
    <property type="component" value="Unassembled WGS sequence"/>
</dbReference>
<dbReference type="CDD" id="cd03255">
    <property type="entry name" value="ABC_MJ0796_LolCDE_FtsE"/>
    <property type="match status" value="1"/>
</dbReference>
<dbReference type="PANTHER" id="PTHR24220:SF86">
    <property type="entry name" value="ABC TRANSPORTER ABCH.1"/>
    <property type="match status" value="1"/>
</dbReference>
<dbReference type="GO" id="GO:0098796">
    <property type="term" value="C:membrane protein complex"/>
    <property type="evidence" value="ECO:0007669"/>
    <property type="project" value="UniProtKB-ARBA"/>
</dbReference>
<protein>
    <submittedName>
        <fullName evidence="5">ABC-type antimicrobial peptide transport system, ATPase component</fullName>
    </submittedName>
</protein>
<gene>
    <name evidence="5" type="ORF">AmyhaDRAFT_0314</name>
</gene>
<dbReference type="OrthoDB" id="9802264at2"/>
<evidence type="ECO:0000256" key="2">
    <source>
        <dbReference type="ARBA" id="ARBA00022741"/>
    </source>
</evidence>
<dbReference type="InterPro" id="IPR003439">
    <property type="entry name" value="ABC_transporter-like_ATP-bd"/>
</dbReference>
<dbReference type="InterPro" id="IPR017911">
    <property type="entry name" value="MacB-like_ATP-bd"/>
</dbReference>
<dbReference type="GO" id="GO:0005886">
    <property type="term" value="C:plasma membrane"/>
    <property type="evidence" value="ECO:0007669"/>
    <property type="project" value="TreeGrafter"/>
</dbReference>
<dbReference type="GO" id="GO:0016887">
    <property type="term" value="F:ATP hydrolysis activity"/>
    <property type="evidence" value="ECO:0007669"/>
    <property type="project" value="InterPro"/>
</dbReference>
<dbReference type="InterPro" id="IPR003593">
    <property type="entry name" value="AAA+_ATPase"/>
</dbReference>
<evidence type="ECO:0000256" key="1">
    <source>
        <dbReference type="ARBA" id="ARBA00022448"/>
    </source>
</evidence>
<reference evidence="5 6" key="1">
    <citation type="submission" date="2013-08" db="EMBL/GenBank/DDBJ databases">
        <authorList>
            <consortium name="DOE Joint Genome Institute"/>
            <person name="Klenk H.-P."/>
            <person name="Huntemann M."/>
            <person name="Han J."/>
            <person name="Chen A."/>
            <person name="Kyrpides N."/>
            <person name="Mavromatis K."/>
            <person name="Markowitz V."/>
            <person name="Palaniappan K."/>
            <person name="Ivanova N."/>
            <person name="Schaumberg A."/>
            <person name="Pati A."/>
            <person name="Liolios K."/>
            <person name="Nordberg H.P."/>
            <person name="Cantor M.N."/>
            <person name="Hua S.X."/>
            <person name="Woyke T."/>
        </authorList>
    </citation>
    <scope>NUCLEOTIDE SEQUENCE [LARGE SCALE GENOMIC DNA]</scope>
    <source>
        <strain evidence="5 6">YIM 93223</strain>
    </source>
</reference>
<keyword evidence="6" id="KW-1185">Reference proteome</keyword>
<dbReference type="SMART" id="SM00382">
    <property type="entry name" value="AAA"/>
    <property type="match status" value="1"/>
</dbReference>
<accession>W9DM84</accession>
<keyword evidence="2" id="KW-0547">Nucleotide-binding</keyword>
<dbReference type="InterPro" id="IPR015854">
    <property type="entry name" value="ABC_transpr_LolD-like"/>
</dbReference>
<dbReference type="PROSITE" id="PS50893">
    <property type="entry name" value="ABC_TRANSPORTER_2"/>
    <property type="match status" value="1"/>
</dbReference>
<dbReference type="PATRIC" id="fig|592678.3.peg.317"/>
<dbReference type="FunFam" id="3.40.50.300:FF:000032">
    <property type="entry name" value="Export ABC transporter ATP-binding protein"/>
    <property type="match status" value="1"/>
</dbReference>
<dbReference type="Gene3D" id="3.40.50.300">
    <property type="entry name" value="P-loop containing nucleotide triphosphate hydrolases"/>
    <property type="match status" value="1"/>
</dbReference>
<comment type="caution">
    <text evidence="5">The sequence shown here is derived from an EMBL/GenBank/DDBJ whole genome shotgun (WGS) entry which is preliminary data.</text>
</comment>
<evidence type="ECO:0000256" key="3">
    <source>
        <dbReference type="ARBA" id="ARBA00022840"/>
    </source>
</evidence>